<gene>
    <name evidence="2" type="ORF">CC84DRAFT_1173713</name>
</gene>
<dbReference type="Proteomes" id="UP000077069">
    <property type="component" value="Unassembled WGS sequence"/>
</dbReference>
<dbReference type="STRING" id="1460663.A0A177CLR1"/>
<evidence type="ECO:0000256" key="1">
    <source>
        <dbReference type="SAM" id="MobiDB-lite"/>
    </source>
</evidence>
<organism evidence="2 3">
    <name type="scientific">Paraphaeosphaeria sporulosa</name>
    <dbReference type="NCBI Taxonomy" id="1460663"/>
    <lineage>
        <taxon>Eukaryota</taxon>
        <taxon>Fungi</taxon>
        <taxon>Dikarya</taxon>
        <taxon>Ascomycota</taxon>
        <taxon>Pezizomycotina</taxon>
        <taxon>Dothideomycetes</taxon>
        <taxon>Pleosporomycetidae</taxon>
        <taxon>Pleosporales</taxon>
        <taxon>Massarineae</taxon>
        <taxon>Didymosphaeriaceae</taxon>
        <taxon>Paraphaeosphaeria</taxon>
    </lineage>
</organism>
<dbReference type="RefSeq" id="XP_018038546.1">
    <property type="nucleotide sequence ID" value="XM_018180053.1"/>
</dbReference>
<protein>
    <recommendedName>
        <fullName evidence="4">F-box domain-containing protein</fullName>
    </recommendedName>
</protein>
<name>A0A177CLR1_9PLEO</name>
<evidence type="ECO:0000313" key="3">
    <source>
        <dbReference type="Proteomes" id="UP000077069"/>
    </source>
</evidence>
<evidence type="ECO:0000313" key="2">
    <source>
        <dbReference type="EMBL" id="OAG08181.1"/>
    </source>
</evidence>
<accession>A0A177CLR1</accession>
<proteinExistence type="predicted"/>
<dbReference type="OrthoDB" id="5345494at2759"/>
<dbReference type="AlphaFoldDB" id="A0A177CLR1"/>
<dbReference type="SUPFAM" id="SSF48695">
    <property type="entry name" value="Multiheme cytochromes"/>
    <property type="match status" value="1"/>
</dbReference>
<dbReference type="InParanoid" id="A0A177CLR1"/>
<dbReference type="SUPFAM" id="SSF81383">
    <property type="entry name" value="F-box domain"/>
    <property type="match status" value="1"/>
</dbReference>
<keyword evidence="3" id="KW-1185">Reference proteome</keyword>
<sequence length="523" mass="57871">MGPLNVDNSHPHHLANLLSNSLVLRQTAPYLPVASICALAATCKALHHVVYQSPDVFRYLDLSTVKSAIVPYAPLDSGGISWRSERMDESLTEDEFYSGPIRGIFSKLQRRHVLRNVQTLVLDGLSVPADLVREIIAEDTINVRILSIRECKHLNERKLQQVLRYAVRPGRPAGTPTTKGIYFFGQRETIQAQQKQKPTNKKSRSPSPKGVMSSQGAQIGAEWNHKSSEALSAALTPSSDRWYQCSGRMMAKRASLEWAETLKACEGIIAFDAVLCRGPRHDPARAFVSNSDSESSGLPHPASYLSPAVATVALGSKGCETCHSCPEKPAVFGQSPSSELPLLSPIPLHSSSLRAAQIPHTVDGSKPPPLFVRCEDCLKGRWCERCHKWWDEDCYTVSAVAQRTELQQTEFMENAATDGTAHMLPKQSIKLHSWLAGARLTSASNTTIGNQTWRVEVLTNGLQIIGVRRDCFGCGHTCITCKELFIRECTICHSEYCIEDNDASSATKCDWCNYTSRRTVEMY</sequence>
<feature type="region of interest" description="Disordered" evidence="1">
    <location>
        <begin position="191"/>
        <end position="218"/>
    </location>
</feature>
<dbReference type="EMBL" id="KV441550">
    <property type="protein sequence ID" value="OAG08181.1"/>
    <property type="molecule type" value="Genomic_DNA"/>
</dbReference>
<dbReference type="GeneID" id="28763539"/>
<dbReference type="InterPro" id="IPR036047">
    <property type="entry name" value="F-box-like_dom_sf"/>
</dbReference>
<evidence type="ECO:0008006" key="4">
    <source>
        <dbReference type="Google" id="ProtNLM"/>
    </source>
</evidence>
<dbReference type="InterPro" id="IPR036280">
    <property type="entry name" value="Multihaem_cyt_sf"/>
</dbReference>
<reference evidence="2 3" key="1">
    <citation type="submission" date="2016-05" db="EMBL/GenBank/DDBJ databases">
        <title>Comparative analysis of secretome profiles of manganese(II)-oxidizing ascomycete fungi.</title>
        <authorList>
            <consortium name="DOE Joint Genome Institute"/>
            <person name="Zeiner C.A."/>
            <person name="Purvine S.O."/>
            <person name="Zink E.M."/>
            <person name="Wu S."/>
            <person name="Pasa-Tolic L."/>
            <person name="Chaput D.L."/>
            <person name="Haridas S."/>
            <person name="Grigoriev I.V."/>
            <person name="Santelli C.M."/>
            <person name="Hansel C.M."/>
        </authorList>
    </citation>
    <scope>NUCLEOTIDE SEQUENCE [LARGE SCALE GENOMIC DNA]</scope>
    <source>
        <strain evidence="2 3">AP3s5-JAC2a</strain>
    </source>
</reference>